<dbReference type="AlphaFoldDB" id="A0A914ELG8"/>
<protein>
    <submittedName>
        <fullName evidence="3">Uncharacterized protein</fullName>
    </submittedName>
</protein>
<feature type="region of interest" description="Disordered" evidence="1">
    <location>
        <begin position="16"/>
        <end position="53"/>
    </location>
</feature>
<dbReference type="WBParaSite" id="ACRNAN_scaffold880.g12695.t1">
    <property type="protein sequence ID" value="ACRNAN_scaffold880.g12695.t1"/>
    <property type="gene ID" value="ACRNAN_scaffold880.g12695"/>
</dbReference>
<keyword evidence="2" id="KW-1185">Reference proteome</keyword>
<accession>A0A914ELG8</accession>
<evidence type="ECO:0000256" key="1">
    <source>
        <dbReference type="SAM" id="MobiDB-lite"/>
    </source>
</evidence>
<reference evidence="3" key="1">
    <citation type="submission" date="2022-11" db="UniProtKB">
        <authorList>
            <consortium name="WormBaseParasite"/>
        </authorList>
    </citation>
    <scope>IDENTIFICATION</scope>
</reference>
<sequence length="87" mass="9891">MDAQTSARNARIFNKNGRRVMTRRTGPIPPPRINPQTFVKKPTPSAGCCMPGIKPPPGIAMTLNRAKLRDFMRIGQFLVKQRRVRFE</sequence>
<dbReference type="Proteomes" id="UP000887540">
    <property type="component" value="Unplaced"/>
</dbReference>
<name>A0A914ELG8_9BILA</name>
<evidence type="ECO:0000313" key="2">
    <source>
        <dbReference type="Proteomes" id="UP000887540"/>
    </source>
</evidence>
<evidence type="ECO:0000313" key="3">
    <source>
        <dbReference type="WBParaSite" id="ACRNAN_scaffold880.g12695.t1"/>
    </source>
</evidence>
<organism evidence="2 3">
    <name type="scientific">Acrobeloides nanus</name>
    <dbReference type="NCBI Taxonomy" id="290746"/>
    <lineage>
        <taxon>Eukaryota</taxon>
        <taxon>Metazoa</taxon>
        <taxon>Ecdysozoa</taxon>
        <taxon>Nematoda</taxon>
        <taxon>Chromadorea</taxon>
        <taxon>Rhabditida</taxon>
        <taxon>Tylenchina</taxon>
        <taxon>Cephalobomorpha</taxon>
        <taxon>Cephaloboidea</taxon>
        <taxon>Cephalobidae</taxon>
        <taxon>Acrobeloides</taxon>
    </lineage>
</organism>
<proteinExistence type="predicted"/>